<evidence type="ECO:0000313" key="6">
    <source>
        <dbReference type="Proteomes" id="UP001341840"/>
    </source>
</evidence>
<dbReference type="InterPro" id="IPR003245">
    <property type="entry name" value="Phytocyanin_dom"/>
</dbReference>
<organism evidence="5 6">
    <name type="scientific">Stylosanthes scabra</name>
    <dbReference type="NCBI Taxonomy" id="79078"/>
    <lineage>
        <taxon>Eukaryota</taxon>
        <taxon>Viridiplantae</taxon>
        <taxon>Streptophyta</taxon>
        <taxon>Embryophyta</taxon>
        <taxon>Tracheophyta</taxon>
        <taxon>Spermatophyta</taxon>
        <taxon>Magnoliopsida</taxon>
        <taxon>eudicotyledons</taxon>
        <taxon>Gunneridae</taxon>
        <taxon>Pentapetalae</taxon>
        <taxon>rosids</taxon>
        <taxon>fabids</taxon>
        <taxon>Fabales</taxon>
        <taxon>Fabaceae</taxon>
        <taxon>Papilionoideae</taxon>
        <taxon>50 kb inversion clade</taxon>
        <taxon>dalbergioids sensu lato</taxon>
        <taxon>Dalbergieae</taxon>
        <taxon>Pterocarpus clade</taxon>
        <taxon>Stylosanthes</taxon>
    </lineage>
</organism>
<evidence type="ECO:0000256" key="3">
    <source>
        <dbReference type="SAM" id="SignalP"/>
    </source>
</evidence>
<dbReference type="PROSITE" id="PS00196">
    <property type="entry name" value="COPPER_BLUE"/>
    <property type="match status" value="1"/>
</dbReference>
<keyword evidence="6" id="KW-1185">Reference proteome</keyword>
<gene>
    <name evidence="5" type="ORF">PIB30_008390</name>
</gene>
<sequence length="163" mass="17744">MANIADIAILVLLIVASTPHTTEATKHVVPWMIPATQNSSFYSNLLANTKFNLNDILFFNYTTGTHNVVTLSKDDFKACNVKKKMETFDTGPTMFELNRTGEYYFACAFPFHCSLGQKLSVNVMASSSSPEAAPAKAPSPASRLSAAVTFPALLMVIAINILF</sequence>
<evidence type="ECO:0000313" key="5">
    <source>
        <dbReference type="EMBL" id="MED6168037.1"/>
    </source>
</evidence>
<protein>
    <recommendedName>
        <fullName evidence="4">Phytocyanin domain-containing protein</fullName>
    </recommendedName>
</protein>
<dbReference type="Pfam" id="PF02298">
    <property type="entry name" value="Cu_bind_like"/>
    <property type="match status" value="1"/>
</dbReference>
<feature type="chain" id="PRO_5046276014" description="Phytocyanin domain-containing protein" evidence="3">
    <location>
        <begin position="25"/>
        <end position="163"/>
    </location>
</feature>
<keyword evidence="1" id="KW-0479">Metal-binding</keyword>
<proteinExistence type="predicted"/>
<reference evidence="5 6" key="1">
    <citation type="journal article" date="2023" name="Plants (Basel)">
        <title>Bridging the Gap: Combining Genomics and Transcriptomics Approaches to Understand Stylosanthes scabra, an Orphan Legume from the Brazilian Caatinga.</title>
        <authorList>
            <person name="Ferreira-Neto J.R.C."/>
            <person name="da Silva M.D."/>
            <person name="Binneck E."/>
            <person name="de Melo N.F."/>
            <person name="da Silva R.H."/>
            <person name="de Melo A.L.T.M."/>
            <person name="Pandolfi V."/>
            <person name="Bustamante F.O."/>
            <person name="Brasileiro-Vidal A.C."/>
            <person name="Benko-Iseppon A.M."/>
        </authorList>
    </citation>
    <scope>NUCLEOTIDE SEQUENCE [LARGE SCALE GENOMIC DNA]</scope>
    <source>
        <tissue evidence="5">Leaves</tissue>
    </source>
</reference>
<dbReference type="InterPro" id="IPR039391">
    <property type="entry name" value="Phytocyanin-like"/>
</dbReference>
<dbReference type="Gene3D" id="2.60.40.420">
    <property type="entry name" value="Cupredoxins - blue copper proteins"/>
    <property type="match status" value="1"/>
</dbReference>
<comment type="caution">
    <text evidence="5">The sequence shown here is derived from an EMBL/GenBank/DDBJ whole genome shotgun (WGS) entry which is preliminary data.</text>
</comment>
<name>A0ABU6V343_9FABA</name>
<dbReference type="EMBL" id="JASCZI010151053">
    <property type="protein sequence ID" value="MED6168037.1"/>
    <property type="molecule type" value="Genomic_DNA"/>
</dbReference>
<dbReference type="PROSITE" id="PS51485">
    <property type="entry name" value="PHYTOCYANIN"/>
    <property type="match status" value="1"/>
</dbReference>
<dbReference type="InterPro" id="IPR028871">
    <property type="entry name" value="BlueCu_1_BS"/>
</dbReference>
<dbReference type="PANTHER" id="PTHR33021">
    <property type="entry name" value="BLUE COPPER PROTEIN"/>
    <property type="match status" value="1"/>
</dbReference>
<accession>A0ABU6V343</accession>
<keyword evidence="3" id="KW-0732">Signal</keyword>
<evidence type="ECO:0000256" key="2">
    <source>
        <dbReference type="ARBA" id="ARBA00023008"/>
    </source>
</evidence>
<dbReference type="PANTHER" id="PTHR33021:SF546">
    <property type="entry name" value="PLASTOCYANIN-LIKE DOMAIN PROTEIN"/>
    <property type="match status" value="1"/>
</dbReference>
<evidence type="ECO:0000256" key="1">
    <source>
        <dbReference type="ARBA" id="ARBA00022723"/>
    </source>
</evidence>
<dbReference type="SUPFAM" id="SSF49503">
    <property type="entry name" value="Cupredoxins"/>
    <property type="match status" value="1"/>
</dbReference>
<feature type="signal peptide" evidence="3">
    <location>
        <begin position="1"/>
        <end position="24"/>
    </location>
</feature>
<dbReference type="Proteomes" id="UP001341840">
    <property type="component" value="Unassembled WGS sequence"/>
</dbReference>
<evidence type="ECO:0000259" key="4">
    <source>
        <dbReference type="PROSITE" id="PS51485"/>
    </source>
</evidence>
<dbReference type="InterPro" id="IPR008972">
    <property type="entry name" value="Cupredoxin"/>
</dbReference>
<feature type="domain" description="Phytocyanin" evidence="4">
    <location>
        <begin position="25"/>
        <end position="125"/>
    </location>
</feature>
<keyword evidence="2" id="KW-0186">Copper</keyword>